<dbReference type="Gene3D" id="1.10.1200.10">
    <property type="entry name" value="ACP-like"/>
    <property type="match status" value="1"/>
</dbReference>
<reference evidence="2" key="1">
    <citation type="submission" date="2021-04" db="EMBL/GenBank/DDBJ databases">
        <title>novel species isolated from subtropical streams in China.</title>
        <authorList>
            <person name="Lu H."/>
        </authorList>
    </citation>
    <scope>NUCLEOTIDE SEQUENCE</scope>
    <source>
        <strain evidence="2">LFS511W</strain>
    </source>
</reference>
<feature type="domain" description="Carrier" evidence="1">
    <location>
        <begin position="7"/>
        <end position="65"/>
    </location>
</feature>
<dbReference type="InterPro" id="IPR009081">
    <property type="entry name" value="PP-bd_ACP"/>
</dbReference>
<dbReference type="InterPro" id="IPR036736">
    <property type="entry name" value="ACP-like_sf"/>
</dbReference>
<keyword evidence="3" id="KW-1185">Reference proteome</keyword>
<protein>
    <submittedName>
        <fullName evidence="2">Acyl carrier protein</fullName>
    </submittedName>
</protein>
<comment type="caution">
    <text evidence="2">The sequence shown here is derived from an EMBL/GenBank/DDBJ whole genome shotgun (WGS) entry which is preliminary data.</text>
</comment>
<organism evidence="2 3">
    <name type="scientific">Undibacterium luofuense</name>
    <dbReference type="NCBI Taxonomy" id="2828733"/>
    <lineage>
        <taxon>Bacteria</taxon>
        <taxon>Pseudomonadati</taxon>
        <taxon>Pseudomonadota</taxon>
        <taxon>Betaproteobacteria</taxon>
        <taxon>Burkholderiales</taxon>
        <taxon>Oxalobacteraceae</taxon>
        <taxon>Undibacterium</taxon>
    </lineage>
</organism>
<dbReference type="Pfam" id="PF00550">
    <property type="entry name" value="PP-binding"/>
    <property type="match status" value="1"/>
</dbReference>
<evidence type="ECO:0000313" key="3">
    <source>
        <dbReference type="Proteomes" id="UP000680067"/>
    </source>
</evidence>
<name>A0A941I534_9BURK</name>
<evidence type="ECO:0000313" key="2">
    <source>
        <dbReference type="EMBL" id="MBR7781166.1"/>
    </source>
</evidence>
<dbReference type="AlphaFoldDB" id="A0A941I534"/>
<proteinExistence type="predicted"/>
<dbReference type="RefSeq" id="WP_212686495.1">
    <property type="nucleotide sequence ID" value="NZ_JAGSPN010000001.1"/>
</dbReference>
<dbReference type="EMBL" id="JAGSPN010000001">
    <property type="protein sequence ID" value="MBR7781166.1"/>
    <property type="molecule type" value="Genomic_DNA"/>
</dbReference>
<dbReference type="SUPFAM" id="SSF47336">
    <property type="entry name" value="ACP-like"/>
    <property type="match status" value="1"/>
</dbReference>
<evidence type="ECO:0000259" key="1">
    <source>
        <dbReference type="Pfam" id="PF00550"/>
    </source>
</evidence>
<dbReference type="Proteomes" id="UP000680067">
    <property type="component" value="Unassembled WGS sequence"/>
</dbReference>
<sequence>MLNEFIEGLAEILETEIENIQPDTLLGNFAWDSLAVVSTMALVDDVYSVMLDGQALAKCQTVGDIQNLIAVASGN</sequence>
<accession>A0A941I534</accession>
<gene>
    <name evidence="2" type="ORF">KDM89_03345</name>
</gene>